<dbReference type="PROSITE" id="PS00373">
    <property type="entry name" value="GART"/>
    <property type="match status" value="1"/>
</dbReference>
<dbReference type="Gene3D" id="3.40.50.12230">
    <property type="match status" value="1"/>
</dbReference>
<dbReference type="InterPro" id="IPR001555">
    <property type="entry name" value="GART_AS"/>
</dbReference>
<sequence length="266" mass="29735">MYDRRDTGSSKYDGIEVMKIAVIGQSAFGVDVYKSLRRNGHEVVVVFTIPDKNGREDLLAMEATKDGIPVEKPAKWRKKVANGKFEILPEMWKLYLSYGAELNVLPFCTQFIPIEIIEAPIYKSIIYHPSILPKHRGASAINWTLIEGDEEAGLSIFWADDGLDTGPILLQKTCKVEENDTLNSLYSRFLYPAGVDAMTFGPRPVEGLKAEAVELIAAGKAPRITQPTEGASYEPYITAKPELAEIDWKKTQQQLHNFIRGNDKAC</sequence>
<dbReference type="InterPro" id="IPR036477">
    <property type="entry name" value="Formyl_transf_N_sf"/>
</dbReference>
<dbReference type="GO" id="GO:0004479">
    <property type="term" value="F:methionyl-tRNA formyltransferase activity"/>
    <property type="evidence" value="ECO:0007669"/>
    <property type="project" value="TreeGrafter"/>
</dbReference>
<evidence type="ECO:0000259" key="1">
    <source>
        <dbReference type="Pfam" id="PF00551"/>
    </source>
</evidence>
<dbReference type="Pfam" id="PF00551">
    <property type="entry name" value="Formyl_trans_N"/>
    <property type="match status" value="1"/>
</dbReference>
<organism evidence="2 3">
    <name type="scientific">Dictyocaulus viviparus</name>
    <name type="common">Bovine lungworm</name>
    <dbReference type="NCBI Taxonomy" id="29172"/>
    <lineage>
        <taxon>Eukaryota</taxon>
        <taxon>Metazoa</taxon>
        <taxon>Ecdysozoa</taxon>
        <taxon>Nematoda</taxon>
        <taxon>Chromadorea</taxon>
        <taxon>Rhabditida</taxon>
        <taxon>Rhabditina</taxon>
        <taxon>Rhabditomorpha</taxon>
        <taxon>Strongyloidea</taxon>
        <taxon>Metastrongylidae</taxon>
        <taxon>Dictyocaulus</taxon>
    </lineage>
</organism>
<proteinExistence type="predicted"/>
<gene>
    <name evidence="2" type="ORF">DICVIV_06680</name>
</gene>
<dbReference type="AlphaFoldDB" id="A0A0D8XY04"/>
<feature type="domain" description="Formyl transferase N-terminal" evidence="1">
    <location>
        <begin position="18"/>
        <end position="190"/>
    </location>
</feature>
<dbReference type="PANTHER" id="PTHR11138:SF5">
    <property type="entry name" value="METHIONYL-TRNA FORMYLTRANSFERASE, MITOCHONDRIAL"/>
    <property type="match status" value="1"/>
</dbReference>
<reference evidence="3" key="2">
    <citation type="journal article" date="2016" name="Sci. Rep.">
        <title>Dictyocaulus viviparus genome, variome and transcriptome elucidate lungworm biology and support future intervention.</title>
        <authorList>
            <person name="McNulty S.N."/>
            <person name="Strube C."/>
            <person name="Rosa B.A."/>
            <person name="Martin J.C."/>
            <person name="Tyagi R."/>
            <person name="Choi Y.J."/>
            <person name="Wang Q."/>
            <person name="Hallsworth Pepin K."/>
            <person name="Zhang X."/>
            <person name="Ozersky P."/>
            <person name="Wilson R.K."/>
            <person name="Sternberg P.W."/>
            <person name="Gasser R.B."/>
            <person name="Mitreva M."/>
        </authorList>
    </citation>
    <scope>NUCLEOTIDE SEQUENCE [LARGE SCALE GENOMIC DNA]</scope>
    <source>
        <strain evidence="3">HannoverDv2000</strain>
    </source>
</reference>
<dbReference type="GO" id="GO:0005829">
    <property type="term" value="C:cytosol"/>
    <property type="evidence" value="ECO:0007669"/>
    <property type="project" value="TreeGrafter"/>
</dbReference>
<dbReference type="Proteomes" id="UP000053766">
    <property type="component" value="Unassembled WGS sequence"/>
</dbReference>
<dbReference type="STRING" id="29172.A0A0D8XY04"/>
<dbReference type="OrthoDB" id="5800189at2759"/>
<keyword evidence="3" id="KW-1185">Reference proteome</keyword>
<name>A0A0D8XY04_DICVI</name>
<dbReference type="EMBL" id="KN716316">
    <property type="protein sequence ID" value="KJH47226.1"/>
    <property type="molecule type" value="Genomic_DNA"/>
</dbReference>
<evidence type="ECO:0000313" key="3">
    <source>
        <dbReference type="Proteomes" id="UP000053766"/>
    </source>
</evidence>
<accession>A0A0D8XY04</accession>
<keyword evidence="2" id="KW-0808">Transferase</keyword>
<dbReference type="InterPro" id="IPR002376">
    <property type="entry name" value="Formyl_transf_N"/>
</dbReference>
<dbReference type="SUPFAM" id="SSF53328">
    <property type="entry name" value="Formyltransferase"/>
    <property type="match status" value="1"/>
</dbReference>
<protein>
    <submittedName>
        <fullName evidence="2">Formyl transferase</fullName>
    </submittedName>
</protein>
<evidence type="ECO:0000313" key="2">
    <source>
        <dbReference type="EMBL" id="KJH47226.1"/>
    </source>
</evidence>
<reference evidence="2 3" key="1">
    <citation type="submission" date="2013-11" db="EMBL/GenBank/DDBJ databases">
        <title>Draft genome of the bovine lungworm Dictyocaulus viviparus.</title>
        <authorList>
            <person name="Mitreva M."/>
        </authorList>
    </citation>
    <scope>NUCLEOTIDE SEQUENCE [LARGE SCALE GENOMIC DNA]</scope>
    <source>
        <strain evidence="2 3">HannoverDv2000</strain>
    </source>
</reference>
<dbReference type="PANTHER" id="PTHR11138">
    <property type="entry name" value="METHIONYL-TRNA FORMYLTRANSFERASE"/>
    <property type="match status" value="1"/>
</dbReference>